<dbReference type="EMBL" id="VMNW02000104">
    <property type="protein sequence ID" value="KAA9151207.1"/>
    <property type="molecule type" value="Genomic_DNA"/>
</dbReference>
<reference evidence="1" key="1">
    <citation type="submission" date="2019-09" db="EMBL/GenBank/DDBJ databases">
        <authorList>
            <person name="Teo W.F.A."/>
            <person name="Duangmal K."/>
        </authorList>
    </citation>
    <scope>NUCLEOTIDE SEQUENCE [LARGE SCALE GENOMIC DNA]</scope>
    <source>
        <strain evidence="1">K81G1</strain>
    </source>
</reference>
<organism evidence="1 2">
    <name type="scientific">Amycolatopsis acidicola</name>
    <dbReference type="NCBI Taxonomy" id="2596893"/>
    <lineage>
        <taxon>Bacteria</taxon>
        <taxon>Bacillati</taxon>
        <taxon>Actinomycetota</taxon>
        <taxon>Actinomycetes</taxon>
        <taxon>Pseudonocardiales</taxon>
        <taxon>Pseudonocardiaceae</taxon>
        <taxon>Amycolatopsis</taxon>
    </lineage>
</organism>
<dbReference type="PANTHER" id="PTHR33361:SF2">
    <property type="entry name" value="DUF885 DOMAIN-CONTAINING PROTEIN"/>
    <property type="match status" value="1"/>
</dbReference>
<accession>A0A5N0UNY7</accession>
<dbReference type="AlphaFoldDB" id="A0A5N0UNY7"/>
<name>A0A5N0UNY7_9PSEU</name>
<dbReference type="RefSeq" id="WP_144755860.1">
    <property type="nucleotide sequence ID" value="NZ_VMNW02000104.1"/>
</dbReference>
<sequence>MTEASHTPGTAITALADEFVTALFDEEPLWPAVLGVESTREGLGEVTEKAEAAQRAKLAEFIRRAGELTPEDARDSVTRDVLISQARNYLDRFDTHAAEYTVTDLMIAPAPGLLMMLPMIAVPDETQAELHLGRLAAIPRYLEQSADRHRAGIESGRVPVEHLVRAAIAHLDRYLADPAADPLLRQPPPTEEFERKRAELVENTVRPAFRAYRDVLENEILGHGRPQDKPGLRWLPGGEEMYAAAVRAHTTTDRTPDELHETGLRIIRELAAEYSELGQRVFGTADVAEIHEKLRTDPSLRWKDSDELLDTARSAISRAAAAAPDWFGKVPPHEWTVQAVPEADSPGAPAAYYLPPAMDGSRPGIYFANTYDVTSRFRHTAEVTAFHEAIPGHHFQLSTSLTLTDLPLLRRIGDFTAYAEGWGLYTERLAQEMGLYSSDLALLGMLTMDSMRAGRLVVDTGLHAKGWSRQQAVDFLREHTPMPQVEIDAEVDRYIAWPGQALSYMVGRLEILRIREEAKRALGESFDIRAFHDVVLGGGSLPMSVLESVVSAWVRDNHA</sequence>
<gene>
    <name evidence="1" type="ORF">FPZ12_039405</name>
</gene>
<dbReference type="OrthoDB" id="9760040at2"/>
<comment type="caution">
    <text evidence="1">The sequence shown here is derived from an EMBL/GenBank/DDBJ whole genome shotgun (WGS) entry which is preliminary data.</text>
</comment>
<evidence type="ECO:0000313" key="2">
    <source>
        <dbReference type="Proteomes" id="UP000319769"/>
    </source>
</evidence>
<dbReference type="Pfam" id="PF05960">
    <property type="entry name" value="DUF885"/>
    <property type="match status" value="1"/>
</dbReference>
<dbReference type="PANTHER" id="PTHR33361">
    <property type="entry name" value="GLR0591 PROTEIN"/>
    <property type="match status" value="1"/>
</dbReference>
<dbReference type="Proteomes" id="UP000319769">
    <property type="component" value="Unassembled WGS sequence"/>
</dbReference>
<dbReference type="InterPro" id="IPR010281">
    <property type="entry name" value="DUF885"/>
</dbReference>
<evidence type="ECO:0000313" key="1">
    <source>
        <dbReference type="EMBL" id="KAA9151207.1"/>
    </source>
</evidence>
<keyword evidence="2" id="KW-1185">Reference proteome</keyword>
<protein>
    <submittedName>
        <fullName evidence="1">DUF885 domain-containing protein</fullName>
    </submittedName>
</protein>
<proteinExistence type="predicted"/>